<evidence type="ECO:0000256" key="5">
    <source>
        <dbReference type="ARBA" id="ARBA00038359"/>
    </source>
</evidence>
<organism evidence="8 9">
    <name type="scientific">Dactylonectria macrodidyma</name>
    <dbReference type="NCBI Taxonomy" id="307937"/>
    <lineage>
        <taxon>Eukaryota</taxon>
        <taxon>Fungi</taxon>
        <taxon>Dikarya</taxon>
        <taxon>Ascomycota</taxon>
        <taxon>Pezizomycotina</taxon>
        <taxon>Sordariomycetes</taxon>
        <taxon>Hypocreomycetidae</taxon>
        <taxon>Hypocreales</taxon>
        <taxon>Nectriaceae</taxon>
        <taxon>Dactylonectria</taxon>
    </lineage>
</organism>
<dbReference type="PANTHER" id="PTHR33048">
    <property type="entry name" value="PTH11-LIKE INTEGRAL MEMBRANE PROTEIN (AFU_ORTHOLOGUE AFUA_5G11245)"/>
    <property type="match status" value="1"/>
</dbReference>
<feature type="domain" description="Rhodopsin" evidence="7">
    <location>
        <begin position="52"/>
        <end position="139"/>
    </location>
</feature>
<dbReference type="EMBL" id="JAGMUV010000017">
    <property type="protein sequence ID" value="KAH7131285.1"/>
    <property type="molecule type" value="Genomic_DNA"/>
</dbReference>
<keyword evidence="9" id="KW-1185">Reference proteome</keyword>
<evidence type="ECO:0000256" key="6">
    <source>
        <dbReference type="SAM" id="Phobius"/>
    </source>
</evidence>
<proteinExistence type="inferred from homology"/>
<dbReference type="GO" id="GO:0016020">
    <property type="term" value="C:membrane"/>
    <property type="evidence" value="ECO:0007669"/>
    <property type="project" value="UniProtKB-SubCell"/>
</dbReference>
<feature type="transmembrane region" description="Helical" evidence="6">
    <location>
        <begin position="106"/>
        <end position="129"/>
    </location>
</feature>
<gene>
    <name evidence="8" type="ORF">EDB81DRAFT_763933</name>
</gene>
<reference evidence="8" key="1">
    <citation type="journal article" date="2021" name="Nat. Commun.">
        <title>Genetic determinants of endophytism in the Arabidopsis root mycobiome.</title>
        <authorList>
            <person name="Mesny F."/>
            <person name="Miyauchi S."/>
            <person name="Thiergart T."/>
            <person name="Pickel B."/>
            <person name="Atanasova L."/>
            <person name="Karlsson M."/>
            <person name="Huettel B."/>
            <person name="Barry K.W."/>
            <person name="Haridas S."/>
            <person name="Chen C."/>
            <person name="Bauer D."/>
            <person name="Andreopoulos W."/>
            <person name="Pangilinan J."/>
            <person name="LaButti K."/>
            <person name="Riley R."/>
            <person name="Lipzen A."/>
            <person name="Clum A."/>
            <person name="Drula E."/>
            <person name="Henrissat B."/>
            <person name="Kohler A."/>
            <person name="Grigoriev I.V."/>
            <person name="Martin F.M."/>
            <person name="Hacquard S."/>
        </authorList>
    </citation>
    <scope>NUCLEOTIDE SEQUENCE</scope>
    <source>
        <strain evidence="8">MPI-CAGE-AT-0147</strain>
    </source>
</reference>
<sequence>MSIDDDKILSSLAEVVNCFSSNSFSSSQAAYTAYSAIAMDGVVNGATGPNTIHRWIIWTNLGLIAIVAIAFFFILVFQCYPVAYFWRQVYGDESHCIDKNVVAYSVIVHSIVSALSDWCLGLLPISLLWHVQINRRTKRGNRAGVVLVVRIPYVTHQKPSVSFIYVLTRVRNPDEESTGSEYELCRIVQVKATSEDDSIRKNGYEEIA</sequence>
<comment type="similarity">
    <text evidence="5">Belongs to the SAT4 family.</text>
</comment>
<dbReference type="InterPro" id="IPR052337">
    <property type="entry name" value="SAT4-like"/>
</dbReference>
<feature type="transmembrane region" description="Helical" evidence="6">
    <location>
        <begin position="61"/>
        <end position="86"/>
    </location>
</feature>
<dbReference type="PANTHER" id="PTHR33048:SF96">
    <property type="entry name" value="INTEGRAL MEMBRANE PROTEIN"/>
    <property type="match status" value="1"/>
</dbReference>
<comment type="subcellular location">
    <subcellularLocation>
        <location evidence="1">Membrane</location>
        <topology evidence="1">Multi-pass membrane protein</topology>
    </subcellularLocation>
</comment>
<dbReference type="OrthoDB" id="3936451at2759"/>
<dbReference type="InterPro" id="IPR049326">
    <property type="entry name" value="Rhodopsin_dom_fungi"/>
</dbReference>
<dbReference type="Pfam" id="PF20684">
    <property type="entry name" value="Fung_rhodopsin"/>
    <property type="match status" value="1"/>
</dbReference>
<evidence type="ECO:0000259" key="7">
    <source>
        <dbReference type="Pfam" id="PF20684"/>
    </source>
</evidence>
<keyword evidence="4 6" id="KW-0472">Membrane</keyword>
<evidence type="ECO:0000313" key="9">
    <source>
        <dbReference type="Proteomes" id="UP000738349"/>
    </source>
</evidence>
<evidence type="ECO:0000256" key="2">
    <source>
        <dbReference type="ARBA" id="ARBA00022692"/>
    </source>
</evidence>
<evidence type="ECO:0000256" key="4">
    <source>
        <dbReference type="ARBA" id="ARBA00023136"/>
    </source>
</evidence>
<keyword evidence="3 6" id="KW-1133">Transmembrane helix</keyword>
<comment type="caution">
    <text evidence="8">The sequence shown here is derived from an EMBL/GenBank/DDBJ whole genome shotgun (WGS) entry which is preliminary data.</text>
</comment>
<evidence type="ECO:0000313" key="8">
    <source>
        <dbReference type="EMBL" id="KAH7131285.1"/>
    </source>
</evidence>
<dbReference type="Proteomes" id="UP000738349">
    <property type="component" value="Unassembled WGS sequence"/>
</dbReference>
<protein>
    <recommendedName>
        <fullName evidence="7">Rhodopsin domain-containing protein</fullName>
    </recommendedName>
</protein>
<keyword evidence="2 6" id="KW-0812">Transmembrane</keyword>
<evidence type="ECO:0000256" key="1">
    <source>
        <dbReference type="ARBA" id="ARBA00004141"/>
    </source>
</evidence>
<name>A0A9P9IU85_9HYPO</name>
<evidence type="ECO:0000256" key="3">
    <source>
        <dbReference type="ARBA" id="ARBA00022989"/>
    </source>
</evidence>
<dbReference type="AlphaFoldDB" id="A0A9P9IU85"/>
<accession>A0A9P9IU85</accession>